<accession>A0A7J7GL85</accession>
<dbReference type="InterPro" id="IPR045320">
    <property type="entry name" value="JAGGED/SL1-like"/>
</dbReference>
<dbReference type="InterPro" id="IPR013087">
    <property type="entry name" value="Znf_C2H2_type"/>
</dbReference>
<dbReference type="GO" id="GO:0008270">
    <property type="term" value="F:zinc ion binding"/>
    <property type="evidence" value="ECO:0007669"/>
    <property type="project" value="UniProtKB-KW"/>
</dbReference>
<reference evidence="4 5" key="2">
    <citation type="submission" date="2020-07" db="EMBL/GenBank/DDBJ databases">
        <title>Genome assembly of wild tea tree DASZ reveals pedigree and selection history of tea varieties.</title>
        <authorList>
            <person name="Zhang W."/>
        </authorList>
    </citation>
    <scope>NUCLEOTIDE SEQUENCE [LARGE SCALE GENOMIC DNA]</scope>
    <source>
        <strain evidence="5">cv. G240</strain>
        <tissue evidence="4">Leaf</tissue>
    </source>
</reference>
<keyword evidence="5" id="KW-1185">Reference proteome</keyword>
<dbReference type="Pfam" id="PF13912">
    <property type="entry name" value="zf-C2H2_6"/>
    <property type="match status" value="1"/>
</dbReference>
<comment type="caution">
    <text evidence="4">The sequence shown here is derived from an EMBL/GenBank/DDBJ whole genome shotgun (WGS) entry which is preliminary data.</text>
</comment>
<dbReference type="Proteomes" id="UP000593564">
    <property type="component" value="Unassembled WGS sequence"/>
</dbReference>
<dbReference type="AlphaFoldDB" id="A0A7J7GL85"/>
<evidence type="ECO:0000313" key="4">
    <source>
        <dbReference type="EMBL" id="KAF5941247.1"/>
    </source>
</evidence>
<organism evidence="4 5">
    <name type="scientific">Camellia sinensis</name>
    <name type="common">Tea plant</name>
    <name type="synonym">Thea sinensis</name>
    <dbReference type="NCBI Taxonomy" id="4442"/>
    <lineage>
        <taxon>Eukaryota</taxon>
        <taxon>Viridiplantae</taxon>
        <taxon>Streptophyta</taxon>
        <taxon>Embryophyta</taxon>
        <taxon>Tracheophyta</taxon>
        <taxon>Spermatophyta</taxon>
        <taxon>Magnoliopsida</taxon>
        <taxon>eudicotyledons</taxon>
        <taxon>Gunneridae</taxon>
        <taxon>Pentapetalae</taxon>
        <taxon>asterids</taxon>
        <taxon>Ericales</taxon>
        <taxon>Theaceae</taxon>
        <taxon>Camellia</taxon>
    </lineage>
</organism>
<dbReference type="InterPro" id="IPR036236">
    <property type="entry name" value="Znf_C2H2_sf"/>
</dbReference>
<dbReference type="SUPFAM" id="SSF57667">
    <property type="entry name" value="beta-beta-alpha zinc fingers"/>
    <property type="match status" value="1"/>
</dbReference>
<keyword evidence="1" id="KW-0863">Zinc-finger</keyword>
<protein>
    <recommendedName>
        <fullName evidence="3">C2H2-type domain-containing protein</fullName>
    </recommendedName>
</protein>
<dbReference type="PANTHER" id="PTHR45730">
    <property type="entry name" value="ZINC FINGER PROTEIN JAGGED"/>
    <property type="match status" value="1"/>
</dbReference>
<evidence type="ECO:0000256" key="2">
    <source>
        <dbReference type="SAM" id="MobiDB-lite"/>
    </source>
</evidence>
<evidence type="ECO:0000313" key="5">
    <source>
        <dbReference type="Proteomes" id="UP000593564"/>
    </source>
</evidence>
<keyword evidence="1" id="KW-0862">Zinc</keyword>
<dbReference type="PANTHER" id="PTHR45730:SF109">
    <property type="entry name" value="ZINC FINGER PROTEIN KNUCKLES"/>
    <property type="match status" value="1"/>
</dbReference>
<feature type="region of interest" description="Disordered" evidence="2">
    <location>
        <begin position="47"/>
        <end position="70"/>
    </location>
</feature>
<dbReference type="PROSITE" id="PS50157">
    <property type="entry name" value="ZINC_FINGER_C2H2_2"/>
    <property type="match status" value="1"/>
</dbReference>
<feature type="region of interest" description="Disordered" evidence="2">
    <location>
        <begin position="1"/>
        <end position="22"/>
    </location>
</feature>
<dbReference type="GO" id="GO:0003700">
    <property type="term" value="F:DNA-binding transcription factor activity"/>
    <property type="evidence" value="ECO:0007669"/>
    <property type="project" value="InterPro"/>
</dbReference>
<keyword evidence="1" id="KW-0479">Metal-binding</keyword>
<proteinExistence type="predicted"/>
<dbReference type="EMBL" id="JACBKZ010000010">
    <property type="protein sequence ID" value="KAF5941247.1"/>
    <property type="molecule type" value="Genomic_DNA"/>
</dbReference>
<feature type="domain" description="C2H2-type" evidence="3">
    <location>
        <begin position="36"/>
        <end position="63"/>
    </location>
</feature>
<sequence length="183" mass="20286">MQLRADSSESSTELPKPSLDMGESLSLKHASNYGSFVCTYCSKPFPSSQSLGGHQNAHRRQRNEEEKQYMKTPLAYRKRALLRSVKPPLKVVPPSVAQPQPDYCELTLRLGHGPSRVGARSGNGFPHKAAAHGNYTFQYFHSYLNHVDWKPKLALDLPTARELTANGAKEGNNSPSPDLTLKL</sequence>
<reference evidence="5" key="1">
    <citation type="journal article" date="2020" name="Nat. Commun.">
        <title>Genome assembly of wild tea tree DASZ reveals pedigree and selection history of tea varieties.</title>
        <authorList>
            <person name="Zhang W."/>
            <person name="Zhang Y."/>
            <person name="Qiu H."/>
            <person name="Guo Y."/>
            <person name="Wan H."/>
            <person name="Zhang X."/>
            <person name="Scossa F."/>
            <person name="Alseekh S."/>
            <person name="Zhang Q."/>
            <person name="Wang P."/>
            <person name="Xu L."/>
            <person name="Schmidt M.H."/>
            <person name="Jia X."/>
            <person name="Li D."/>
            <person name="Zhu A."/>
            <person name="Guo F."/>
            <person name="Chen W."/>
            <person name="Ni D."/>
            <person name="Usadel B."/>
            <person name="Fernie A.R."/>
            <person name="Wen W."/>
        </authorList>
    </citation>
    <scope>NUCLEOTIDE SEQUENCE [LARGE SCALE GENOMIC DNA]</scope>
    <source>
        <strain evidence="5">cv. G240</strain>
    </source>
</reference>
<gene>
    <name evidence="4" type="ORF">HYC85_022414</name>
</gene>
<evidence type="ECO:0000256" key="1">
    <source>
        <dbReference type="PROSITE-ProRule" id="PRU00042"/>
    </source>
</evidence>
<name>A0A7J7GL85_CAMSI</name>
<evidence type="ECO:0000259" key="3">
    <source>
        <dbReference type="PROSITE" id="PS50157"/>
    </source>
</evidence>
<dbReference type="PROSITE" id="PS00028">
    <property type="entry name" value="ZINC_FINGER_C2H2_1"/>
    <property type="match status" value="1"/>
</dbReference>
<dbReference type="Gene3D" id="3.30.160.60">
    <property type="entry name" value="Classic Zinc Finger"/>
    <property type="match status" value="1"/>
</dbReference>